<keyword evidence="3" id="KW-0768">Sushi</keyword>
<keyword evidence="2 3" id="KW-1015">Disulfide bond</keyword>
<dbReference type="EMBL" id="JH816864">
    <property type="protein sequence ID" value="EKC37419.1"/>
    <property type="molecule type" value="Genomic_DNA"/>
</dbReference>
<dbReference type="Gene3D" id="2.10.70.10">
    <property type="entry name" value="Complement Module, domain 1"/>
    <property type="match status" value="1"/>
</dbReference>
<dbReference type="SMART" id="SM00034">
    <property type="entry name" value="CLECT"/>
    <property type="match status" value="2"/>
</dbReference>
<evidence type="ECO:0000313" key="4">
    <source>
        <dbReference type="EMBL" id="EKC37419.1"/>
    </source>
</evidence>
<dbReference type="SMART" id="SM00032">
    <property type="entry name" value="CCP"/>
    <property type="match status" value="1"/>
</dbReference>
<dbReference type="SUPFAM" id="SSF56436">
    <property type="entry name" value="C-type lectin-like"/>
    <property type="match status" value="3"/>
</dbReference>
<evidence type="ECO:0000256" key="3">
    <source>
        <dbReference type="PROSITE-ProRule" id="PRU00302"/>
    </source>
</evidence>
<dbReference type="InterPro" id="IPR001304">
    <property type="entry name" value="C-type_lectin-like"/>
</dbReference>
<dbReference type="InParanoid" id="K1R1M3"/>
<dbReference type="AlphaFoldDB" id="K1R1M3"/>
<comment type="caution">
    <text evidence="3">Lacks conserved residue(s) required for the propagation of feature annotation.</text>
</comment>
<dbReference type="PANTHER" id="PTHR23124">
    <property type="entry name" value="C-TYPE LECTIN DOMAIN-CONTAINING PROTEIN-RELATED-RELATED"/>
    <property type="match status" value="1"/>
</dbReference>
<proteinExistence type="predicted"/>
<evidence type="ECO:0000256" key="1">
    <source>
        <dbReference type="ARBA" id="ARBA00022729"/>
    </source>
</evidence>
<accession>K1R1M3</accession>
<sequence>MRSGSTVFNSYYGIQTIPFSDGCTTYNLTSHQICLKYFPVSARYSSARNLCQAEGGDLIKIDSERKFDIFRKHHVPVANNSEIQVWVQGEKVGGQWQFDDGTPIPDICPIQMSNGTTEVHYRAKAACATGYATYNYTDTQICLKYVSAPASYPEAAQQCQAEGGDLIKLDSKLKYEIMKDYLVPIANGVTIDVWIQGENFEGSLIFHDGSPFPTDIDTFCPLYLGDYPTETRVRARGFSTFVCWDRSQDVPFSYLCEYYLVLATEVNSLYISSWIPIQAQVTSPVIITHPLGHIPAKVDVQVKVHESGSDYIFPASGSAQRDDDSENVYGGVVYIYNEFHVKIFVPIKNNESDKGLVIYTASSYQSVTHGLSRYPDLVVVQLKMSNGYVSEAGGVTFNSVSQKSQTICGTVFAYDDQQIRIWSASGSYVFCASDGWGKDAVQSKSATLYIQAWVLCTNQLTRTFFMDKNNADIASPTVDRVPLKSVYSLDSMLVSVEMKALSGNNTGFTFYAGGSAMIDKSSDAYGAIIYAYTETEVFLWRPDIAVTNGYLIYVGGIWGAGTNNQQDTIVEVTVKVIDFNGSPCSETYDCKPNWAYLASSCASTDCPTPDDIPNANKLYDGVSNGSRTLYSCANGYTGSSNDSMTHCVDGAWTTAAMHCEVPCAEGYANYKLMSDEICLKYFPVPVTYSTAQSNCQAEGADLIKIDSQEKYDIFNDFHVPIANNAVIKLWVQGEKVGGQWLFDDGTLMPGFCPISMSNNPGEVHLRAEGSTSMGLDDLWVITRGSIRGTGLSLDACEICPDKALCLYHKYRAVSLQPTQAAARYTQLIKTPPGLNDKRITV</sequence>
<organism evidence="4">
    <name type="scientific">Magallana gigas</name>
    <name type="common">Pacific oyster</name>
    <name type="synonym">Crassostrea gigas</name>
    <dbReference type="NCBI Taxonomy" id="29159"/>
    <lineage>
        <taxon>Eukaryota</taxon>
        <taxon>Metazoa</taxon>
        <taxon>Spiralia</taxon>
        <taxon>Lophotrochozoa</taxon>
        <taxon>Mollusca</taxon>
        <taxon>Bivalvia</taxon>
        <taxon>Autobranchia</taxon>
        <taxon>Pteriomorphia</taxon>
        <taxon>Ostreida</taxon>
        <taxon>Ostreoidea</taxon>
        <taxon>Ostreidae</taxon>
        <taxon>Magallana</taxon>
    </lineage>
</organism>
<dbReference type="PROSITE" id="PS50923">
    <property type="entry name" value="SUSHI"/>
    <property type="match status" value="1"/>
</dbReference>
<feature type="disulfide bond" evidence="3">
    <location>
        <begin position="632"/>
        <end position="659"/>
    </location>
</feature>
<dbReference type="SUPFAM" id="SSF57535">
    <property type="entry name" value="Complement control module/SCR domain"/>
    <property type="match status" value="1"/>
</dbReference>
<dbReference type="InterPro" id="IPR016187">
    <property type="entry name" value="CTDL_fold"/>
</dbReference>
<dbReference type="Pfam" id="PF00084">
    <property type="entry name" value="Sushi"/>
    <property type="match status" value="1"/>
</dbReference>
<dbReference type="CDD" id="cd00033">
    <property type="entry name" value="CCP"/>
    <property type="match status" value="1"/>
</dbReference>
<reference evidence="4" key="1">
    <citation type="journal article" date="2012" name="Nature">
        <title>The oyster genome reveals stress adaptation and complexity of shell formation.</title>
        <authorList>
            <person name="Zhang G."/>
            <person name="Fang X."/>
            <person name="Guo X."/>
            <person name="Li L."/>
            <person name="Luo R."/>
            <person name="Xu F."/>
            <person name="Yang P."/>
            <person name="Zhang L."/>
            <person name="Wang X."/>
            <person name="Qi H."/>
            <person name="Xiong Z."/>
            <person name="Que H."/>
            <person name="Xie Y."/>
            <person name="Holland P.W."/>
            <person name="Paps J."/>
            <person name="Zhu Y."/>
            <person name="Wu F."/>
            <person name="Chen Y."/>
            <person name="Wang J."/>
            <person name="Peng C."/>
            <person name="Meng J."/>
            <person name="Yang L."/>
            <person name="Liu J."/>
            <person name="Wen B."/>
            <person name="Zhang N."/>
            <person name="Huang Z."/>
            <person name="Zhu Q."/>
            <person name="Feng Y."/>
            <person name="Mount A."/>
            <person name="Hedgecock D."/>
            <person name="Xu Z."/>
            <person name="Liu Y."/>
            <person name="Domazet-Loso T."/>
            <person name="Du Y."/>
            <person name="Sun X."/>
            <person name="Zhang S."/>
            <person name="Liu B."/>
            <person name="Cheng P."/>
            <person name="Jiang X."/>
            <person name="Li J."/>
            <person name="Fan D."/>
            <person name="Wang W."/>
            <person name="Fu W."/>
            <person name="Wang T."/>
            <person name="Wang B."/>
            <person name="Zhang J."/>
            <person name="Peng Z."/>
            <person name="Li Y."/>
            <person name="Li N."/>
            <person name="Wang J."/>
            <person name="Chen M."/>
            <person name="He Y."/>
            <person name="Tan F."/>
            <person name="Song X."/>
            <person name="Zheng Q."/>
            <person name="Huang R."/>
            <person name="Yang H."/>
            <person name="Du X."/>
            <person name="Chen L."/>
            <person name="Yang M."/>
            <person name="Gaffney P.M."/>
            <person name="Wang S."/>
            <person name="Luo L."/>
            <person name="She Z."/>
            <person name="Ming Y."/>
            <person name="Huang W."/>
            <person name="Zhang S."/>
            <person name="Huang B."/>
            <person name="Zhang Y."/>
            <person name="Qu T."/>
            <person name="Ni P."/>
            <person name="Miao G."/>
            <person name="Wang J."/>
            <person name="Wang Q."/>
            <person name="Steinberg C.E."/>
            <person name="Wang H."/>
            <person name="Li N."/>
            <person name="Qian L."/>
            <person name="Zhang G."/>
            <person name="Li Y."/>
            <person name="Yang H."/>
            <person name="Liu X."/>
            <person name="Wang J."/>
            <person name="Yin Y."/>
            <person name="Wang J."/>
        </authorList>
    </citation>
    <scope>NUCLEOTIDE SEQUENCE [LARGE SCALE GENOMIC DNA]</scope>
    <source>
        <strain evidence="4">05x7-T-G4-1.051#20</strain>
    </source>
</reference>
<evidence type="ECO:0000256" key="2">
    <source>
        <dbReference type="ARBA" id="ARBA00023157"/>
    </source>
</evidence>
<dbReference type="Gene3D" id="3.10.100.10">
    <property type="entry name" value="Mannose-Binding Protein A, subunit A"/>
    <property type="match status" value="3"/>
</dbReference>
<dbReference type="InterPro" id="IPR035976">
    <property type="entry name" value="Sushi/SCR/CCP_sf"/>
</dbReference>
<keyword evidence="1" id="KW-0732">Signal</keyword>
<gene>
    <name evidence="4" type="ORF">CGI_10019317</name>
</gene>
<dbReference type="CDD" id="cd00037">
    <property type="entry name" value="CLECT"/>
    <property type="match status" value="3"/>
</dbReference>
<dbReference type="HOGENOM" id="CLU_338382_0_0_1"/>
<protein>
    <submittedName>
        <fullName evidence="4">Uncharacterized protein</fullName>
    </submittedName>
</protein>
<name>K1R1M3_MAGGI</name>
<dbReference type="InterPro" id="IPR016186">
    <property type="entry name" value="C-type_lectin-like/link_sf"/>
</dbReference>
<dbReference type="InterPro" id="IPR000436">
    <property type="entry name" value="Sushi_SCR_CCP_dom"/>
</dbReference>